<accession>W7HRW4</accession>
<keyword evidence="2" id="KW-1133">Transmembrane helix</keyword>
<sequence>MIGTSFFDLIVIRTAITLLRSITPLSIIYTVSLPFLPATWLTRTVKLLSIYPACESAFYLFVYLPRRRWLQGAAQHPPLPPVTERRALFERVLATIHDPEAYLTQWFLGAPVEEIKEENVREFVRWSFFNAAGRWSVEEEGDEVEAEVDEYIGMMERAMGRKFESGRGKAECFRLTVDAVRMKHRPLLWYLIIGTIDFITFIRLSLAGFSFRRRPAWASVFSTFPVRLETLLFASPSAVSPSARLAYWYRPHRDPTKRPILYIHGIGIGMHPYVGMLATLAAAAPDVGIIVLELDAVCSRICASMPPREETTAAIHAILAHHGYLSNNGSEDGPGFVLCANSYGTILATHLLRAPAVAPHIASAILIDPVSLLLHLPAVAYNFLRRVPRRANEHMLHYFASTDPSVAHTLSRRFFWTENVLWQEDLPCNPVADGGPENNGNSSYSSGGSGGTGRTAVVYLGERDLIVDTWSVFRYLTAAPASAEDPAGPAAYTHSSSADEYTRTYPHGGTLKVVWCAGVDHAQVFDEKRWYSRIVADLVAASAGPQEY</sequence>
<feature type="transmembrane region" description="Helical" evidence="2">
    <location>
        <begin position="187"/>
        <end position="211"/>
    </location>
</feature>
<dbReference type="SUPFAM" id="SSF53474">
    <property type="entry name" value="alpha/beta-Hydrolases"/>
    <property type="match status" value="1"/>
</dbReference>
<evidence type="ECO:0008006" key="5">
    <source>
        <dbReference type="Google" id="ProtNLM"/>
    </source>
</evidence>
<dbReference type="OrthoDB" id="6431331at2759"/>
<protein>
    <recommendedName>
        <fullName evidence="5">AB hydrolase-1 domain-containing protein</fullName>
    </recommendedName>
</protein>
<dbReference type="HOGENOM" id="CLU_027502_2_0_1"/>
<dbReference type="AlphaFoldDB" id="W7HRW4"/>
<evidence type="ECO:0000256" key="1">
    <source>
        <dbReference type="SAM" id="MobiDB-lite"/>
    </source>
</evidence>
<feature type="compositionally biased region" description="Low complexity" evidence="1">
    <location>
        <begin position="434"/>
        <end position="446"/>
    </location>
</feature>
<gene>
    <name evidence="3" type="ORF">DRE_04722</name>
</gene>
<name>W7HRW4_9PEZI</name>
<feature type="region of interest" description="Disordered" evidence="1">
    <location>
        <begin position="431"/>
        <end position="451"/>
    </location>
</feature>
<dbReference type="PANTHER" id="PTHR37471:SF1">
    <property type="entry name" value="AB HYDROLASE-1 DOMAIN-CONTAINING PROTEIN"/>
    <property type="match status" value="1"/>
</dbReference>
<evidence type="ECO:0000256" key="2">
    <source>
        <dbReference type="SAM" id="Phobius"/>
    </source>
</evidence>
<evidence type="ECO:0000313" key="4">
    <source>
        <dbReference type="Proteomes" id="UP000024837"/>
    </source>
</evidence>
<keyword evidence="2" id="KW-0472">Membrane</keyword>
<evidence type="ECO:0000313" key="3">
    <source>
        <dbReference type="EMBL" id="EWC45929.1"/>
    </source>
</evidence>
<organism evidence="3 4">
    <name type="scientific">Drechslerella stenobrocha 248</name>
    <dbReference type="NCBI Taxonomy" id="1043628"/>
    <lineage>
        <taxon>Eukaryota</taxon>
        <taxon>Fungi</taxon>
        <taxon>Dikarya</taxon>
        <taxon>Ascomycota</taxon>
        <taxon>Pezizomycotina</taxon>
        <taxon>Orbiliomycetes</taxon>
        <taxon>Orbiliales</taxon>
        <taxon>Orbiliaceae</taxon>
        <taxon>Drechslerella</taxon>
    </lineage>
</organism>
<reference evidence="3 4" key="1">
    <citation type="submission" date="2013-05" db="EMBL/GenBank/DDBJ databases">
        <title>Drechslerella stenobrocha genome reveals carnivorous origination and mechanical trapping mechanism of predatory fungi.</title>
        <authorList>
            <person name="Liu X."/>
            <person name="Zhang W."/>
            <person name="Liu K."/>
        </authorList>
    </citation>
    <scope>NUCLEOTIDE SEQUENCE [LARGE SCALE GENOMIC DNA]</scope>
    <source>
        <strain evidence="3 4">248</strain>
    </source>
</reference>
<feature type="transmembrane region" description="Helical" evidence="2">
    <location>
        <begin position="47"/>
        <end position="64"/>
    </location>
</feature>
<dbReference type="Gene3D" id="3.40.50.1820">
    <property type="entry name" value="alpha/beta hydrolase"/>
    <property type="match status" value="1"/>
</dbReference>
<dbReference type="InterPro" id="IPR029058">
    <property type="entry name" value="AB_hydrolase_fold"/>
</dbReference>
<proteinExistence type="predicted"/>
<dbReference type="Proteomes" id="UP000024837">
    <property type="component" value="Unassembled WGS sequence"/>
</dbReference>
<feature type="transmembrane region" description="Helical" evidence="2">
    <location>
        <begin position="261"/>
        <end position="284"/>
    </location>
</feature>
<keyword evidence="2" id="KW-0812">Transmembrane</keyword>
<dbReference type="EMBL" id="KI966422">
    <property type="protein sequence ID" value="EWC45929.1"/>
    <property type="molecule type" value="Genomic_DNA"/>
</dbReference>
<feature type="transmembrane region" description="Helical" evidence="2">
    <location>
        <begin position="231"/>
        <end position="249"/>
    </location>
</feature>
<keyword evidence="4" id="KW-1185">Reference proteome</keyword>
<dbReference type="PANTHER" id="PTHR37471">
    <property type="entry name" value="UNNAMED PRODUCT"/>
    <property type="match status" value="1"/>
</dbReference>